<dbReference type="InterPro" id="IPR003661">
    <property type="entry name" value="HisK_dim/P_dom"/>
</dbReference>
<feature type="compositionally biased region" description="Basic and acidic residues" evidence="5">
    <location>
        <begin position="749"/>
        <end position="763"/>
    </location>
</feature>
<feature type="region of interest" description="Disordered" evidence="5">
    <location>
        <begin position="731"/>
        <end position="771"/>
    </location>
</feature>
<protein>
    <recommendedName>
        <fullName evidence="2">histidine kinase</fullName>
        <ecNumber evidence="2">2.7.13.3</ecNumber>
    </recommendedName>
</protein>
<dbReference type="SMART" id="SM00388">
    <property type="entry name" value="HisKA"/>
    <property type="match status" value="1"/>
</dbReference>
<evidence type="ECO:0000256" key="5">
    <source>
        <dbReference type="SAM" id="MobiDB-lite"/>
    </source>
</evidence>
<proteinExistence type="predicted"/>
<dbReference type="InterPro" id="IPR000014">
    <property type="entry name" value="PAS"/>
</dbReference>
<dbReference type="InterPro" id="IPR036097">
    <property type="entry name" value="HisK_dim/P_sf"/>
</dbReference>
<evidence type="ECO:0000256" key="3">
    <source>
        <dbReference type="ARBA" id="ARBA00022679"/>
    </source>
</evidence>
<evidence type="ECO:0000256" key="1">
    <source>
        <dbReference type="ARBA" id="ARBA00000085"/>
    </source>
</evidence>
<sequence>MTEMGADLLSATIALLSLSVCVLATLFVRERRGRAREVRRREDLSDGMVLRARNGRITDLSDAAAELPGAAPGAMLTDVIASAIGQRRDEVQTALARLIETGEPMHLLARRTAGGQCEVIGFPSGGESVLVLRDARLIAAELERAETALARRERSLSAGWYERETIATLLEIGATIAWHRTADGAVSWCAGQVRTEMGAVAAEQVVTFLGVRPPQREAADGIDRTRIEILPPGGIEPVSLSVVEVLKPDGRRFGFATDASNAVTAERTLSRFVQTMTETFAHLTVGLAIFDRNQKLALFNPALAQMLQLDPATLAARPTLSDLVDAMRRTRRIPETGDYHLWRRQLLGLFDDTEVVDYEDTWHLADGSSINVLARPHPHGSLAFVFDDVSERMRLEQNYRRSVDLRHATLNRLEEGLAVFGADGLLQFVNDAFHDIWGTDADSICAGMHAREVMRLCQGLTIETEVWRRVTGFITSDETRRALSARVTLGSSRILSARLAPLPGGASMVVFADITDSERIALALRERNEALEAVEEMRTAVLDQISHRLRTPLNTIFGFGQLLGDPRFGTLTPDQRDYADGILEASGQLLDTIDDVTELASLQLDPLHDEGADPPLAETLELTRQLLDKRAVEAGVVLATELPDAAIKLRCDAVRLRQIVFNMVAGAIQRSPSGTRILLSATEPQPGRVEIVVTERREAEIPLADFAEDGESLAFSVIRRMVVNEGGRFERRRGTRPSDAVSVCSFDRGAAEESPSRASHEARPQPLPLTR</sequence>
<dbReference type="Gene3D" id="1.10.287.130">
    <property type="match status" value="1"/>
</dbReference>
<name>A0A8J7M7R2_9RHOB</name>
<dbReference type="Proteomes" id="UP000655420">
    <property type="component" value="Unassembled WGS sequence"/>
</dbReference>
<organism evidence="7 8">
    <name type="scientific">Thermohalobaculum xanthum</name>
    <dbReference type="NCBI Taxonomy" id="2753746"/>
    <lineage>
        <taxon>Bacteria</taxon>
        <taxon>Pseudomonadati</taxon>
        <taxon>Pseudomonadota</taxon>
        <taxon>Alphaproteobacteria</taxon>
        <taxon>Rhodobacterales</taxon>
        <taxon>Paracoccaceae</taxon>
        <taxon>Thermohalobaculum</taxon>
    </lineage>
</organism>
<evidence type="ECO:0000313" key="7">
    <source>
        <dbReference type="EMBL" id="MBK0399099.1"/>
    </source>
</evidence>
<dbReference type="InterPro" id="IPR005467">
    <property type="entry name" value="His_kinase_dom"/>
</dbReference>
<comment type="catalytic activity">
    <reaction evidence="1">
        <text>ATP + protein L-histidine = ADP + protein N-phospho-L-histidine.</text>
        <dbReference type="EC" id="2.7.13.3"/>
    </reaction>
</comment>
<feature type="domain" description="Histidine kinase" evidence="6">
    <location>
        <begin position="544"/>
        <end position="730"/>
    </location>
</feature>
<dbReference type="InterPro" id="IPR035965">
    <property type="entry name" value="PAS-like_dom_sf"/>
</dbReference>
<dbReference type="AlphaFoldDB" id="A0A8J7M7R2"/>
<keyword evidence="8" id="KW-1185">Reference proteome</keyword>
<dbReference type="EC" id="2.7.13.3" evidence="2"/>
<evidence type="ECO:0000259" key="6">
    <source>
        <dbReference type="PROSITE" id="PS50109"/>
    </source>
</evidence>
<dbReference type="GO" id="GO:0000155">
    <property type="term" value="F:phosphorelay sensor kinase activity"/>
    <property type="evidence" value="ECO:0007669"/>
    <property type="project" value="InterPro"/>
</dbReference>
<dbReference type="SUPFAM" id="SSF47384">
    <property type="entry name" value="Homodimeric domain of signal transducing histidine kinase"/>
    <property type="match status" value="1"/>
</dbReference>
<dbReference type="EMBL" id="JAEHHL010000004">
    <property type="protein sequence ID" value="MBK0399099.1"/>
    <property type="molecule type" value="Genomic_DNA"/>
</dbReference>
<dbReference type="PANTHER" id="PTHR43047">
    <property type="entry name" value="TWO-COMPONENT HISTIDINE PROTEIN KINASE"/>
    <property type="match status" value="1"/>
</dbReference>
<dbReference type="Gene3D" id="3.30.450.20">
    <property type="entry name" value="PAS domain"/>
    <property type="match status" value="3"/>
</dbReference>
<dbReference type="PROSITE" id="PS50109">
    <property type="entry name" value="HIS_KIN"/>
    <property type="match status" value="1"/>
</dbReference>
<dbReference type="SMART" id="SM00091">
    <property type="entry name" value="PAS"/>
    <property type="match status" value="3"/>
</dbReference>
<keyword evidence="4" id="KW-0418">Kinase</keyword>
<dbReference type="Pfam" id="PF12860">
    <property type="entry name" value="PAS_7"/>
    <property type="match status" value="2"/>
</dbReference>
<gene>
    <name evidence="7" type="ORF">H0I76_07855</name>
</gene>
<dbReference type="Pfam" id="PF00512">
    <property type="entry name" value="HisKA"/>
    <property type="match status" value="1"/>
</dbReference>
<dbReference type="SUPFAM" id="SSF55785">
    <property type="entry name" value="PYP-like sensor domain (PAS domain)"/>
    <property type="match status" value="2"/>
</dbReference>
<evidence type="ECO:0000256" key="2">
    <source>
        <dbReference type="ARBA" id="ARBA00012438"/>
    </source>
</evidence>
<dbReference type="SUPFAM" id="SSF55874">
    <property type="entry name" value="ATPase domain of HSP90 chaperone/DNA topoisomerase II/histidine kinase"/>
    <property type="match status" value="1"/>
</dbReference>
<comment type="caution">
    <text evidence="7">The sequence shown here is derived from an EMBL/GenBank/DDBJ whole genome shotgun (WGS) entry which is preliminary data.</text>
</comment>
<dbReference type="InterPro" id="IPR036890">
    <property type="entry name" value="HATPase_C_sf"/>
</dbReference>
<evidence type="ECO:0000256" key="4">
    <source>
        <dbReference type="ARBA" id="ARBA00022777"/>
    </source>
</evidence>
<dbReference type="Gene3D" id="3.30.565.10">
    <property type="entry name" value="Histidine kinase-like ATPase, C-terminal domain"/>
    <property type="match status" value="1"/>
</dbReference>
<dbReference type="CDD" id="cd00082">
    <property type="entry name" value="HisKA"/>
    <property type="match status" value="1"/>
</dbReference>
<accession>A0A8J7M7R2</accession>
<evidence type="ECO:0000313" key="8">
    <source>
        <dbReference type="Proteomes" id="UP000655420"/>
    </source>
</evidence>
<keyword evidence="3" id="KW-0808">Transferase</keyword>
<reference evidence="7" key="1">
    <citation type="submission" date="2020-12" db="EMBL/GenBank/DDBJ databases">
        <title>Bacterial taxonomy.</title>
        <authorList>
            <person name="Pan X."/>
        </authorList>
    </citation>
    <scope>NUCLEOTIDE SEQUENCE</scope>
    <source>
        <strain evidence="7">M0105</strain>
    </source>
</reference>